<dbReference type="Gene3D" id="1.25.10.10">
    <property type="entry name" value="Leucine-rich Repeat Variant"/>
    <property type="match status" value="1"/>
</dbReference>
<organism evidence="3 4">
    <name type="scientific">Paenibacillus solisilvae</name>
    <dbReference type="NCBI Taxonomy" id="2486751"/>
    <lineage>
        <taxon>Bacteria</taxon>
        <taxon>Bacillati</taxon>
        <taxon>Bacillota</taxon>
        <taxon>Bacilli</taxon>
        <taxon>Bacillales</taxon>
        <taxon>Paenibacillaceae</taxon>
        <taxon>Paenibacillus</taxon>
    </lineage>
</organism>
<dbReference type="SMART" id="SM00567">
    <property type="entry name" value="EZ_HEAT"/>
    <property type="match status" value="4"/>
</dbReference>
<dbReference type="Pfam" id="PF08712">
    <property type="entry name" value="Nfu_N"/>
    <property type="match status" value="1"/>
</dbReference>
<gene>
    <name evidence="3" type="ORF">ACFPYJ_28190</name>
</gene>
<proteinExistence type="predicted"/>
<feature type="domain" description="Scaffold protein Nfu/NifU N-terminal" evidence="2">
    <location>
        <begin position="4"/>
        <end position="100"/>
    </location>
</feature>
<evidence type="ECO:0000259" key="2">
    <source>
        <dbReference type="SMART" id="SM00932"/>
    </source>
</evidence>
<dbReference type="RefSeq" id="WP_379191574.1">
    <property type="nucleotide sequence ID" value="NZ_JBHSOW010000106.1"/>
</dbReference>
<evidence type="ECO:0000313" key="3">
    <source>
        <dbReference type="EMBL" id="MFC5652917.1"/>
    </source>
</evidence>
<dbReference type="Pfam" id="PF13646">
    <property type="entry name" value="HEAT_2"/>
    <property type="match status" value="1"/>
</dbReference>
<dbReference type="InterPro" id="IPR014824">
    <property type="entry name" value="Nfu/NifU_N"/>
</dbReference>
<dbReference type="InterPro" id="IPR036498">
    <property type="entry name" value="Nfu/NifU_N_sf"/>
</dbReference>
<dbReference type="InterPro" id="IPR016024">
    <property type="entry name" value="ARM-type_fold"/>
</dbReference>
<evidence type="ECO:0000256" key="1">
    <source>
        <dbReference type="SAM" id="MobiDB-lite"/>
    </source>
</evidence>
<dbReference type="InterPro" id="IPR011989">
    <property type="entry name" value="ARM-like"/>
</dbReference>
<dbReference type="PANTHER" id="PTHR12697">
    <property type="entry name" value="PBS LYASE HEAT-LIKE PROTEIN"/>
    <property type="match status" value="1"/>
</dbReference>
<dbReference type="SUPFAM" id="SSF48371">
    <property type="entry name" value="ARM repeat"/>
    <property type="match status" value="1"/>
</dbReference>
<comment type="caution">
    <text evidence="3">The sequence shown here is derived from an EMBL/GenBank/DDBJ whole genome shotgun (WGS) entry which is preliminary data.</text>
</comment>
<dbReference type="SMART" id="SM00932">
    <property type="entry name" value="Nfu_N"/>
    <property type="match status" value="1"/>
</dbReference>
<reference evidence="4" key="1">
    <citation type="journal article" date="2019" name="Int. J. Syst. Evol. Microbiol.">
        <title>The Global Catalogue of Microorganisms (GCM) 10K type strain sequencing project: providing services to taxonomists for standard genome sequencing and annotation.</title>
        <authorList>
            <consortium name="The Broad Institute Genomics Platform"/>
            <consortium name="The Broad Institute Genome Sequencing Center for Infectious Disease"/>
            <person name="Wu L."/>
            <person name="Ma J."/>
        </authorList>
    </citation>
    <scope>NUCLEOTIDE SEQUENCE [LARGE SCALE GENOMIC DNA]</scope>
    <source>
        <strain evidence="4">CGMCC 1.3240</strain>
    </source>
</reference>
<dbReference type="Proteomes" id="UP001596047">
    <property type="component" value="Unassembled WGS sequence"/>
</dbReference>
<dbReference type="SUPFAM" id="SSF110836">
    <property type="entry name" value="Hypothetical protein SAV1430"/>
    <property type="match status" value="1"/>
</dbReference>
<dbReference type="PANTHER" id="PTHR12697:SF37">
    <property type="entry name" value="CONSERVED VIRULENCE FACTOR C"/>
    <property type="match status" value="1"/>
</dbReference>
<name>A0ABW0W3Y2_9BACL</name>
<accession>A0ABW0W3Y2</accession>
<evidence type="ECO:0000313" key="4">
    <source>
        <dbReference type="Proteomes" id="UP001596047"/>
    </source>
</evidence>
<dbReference type="EMBL" id="JBHSOW010000106">
    <property type="protein sequence ID" value="MFC5652917.1"/>
    <property type="molecule type" value="Genomic_DNA"/>
</dbReference>
<protein>
    <submittedName>
        <fullName evidence="3">Conserved virulence factor C family protein</fullName>
    </submittedName>
</protein>
<dbReference type="Pfam" id="PF13769">
    <property type="entry name" value="Virulence_fact"/>
    <property type="match status" value="1"/>
</dbReference>
<dbReference type="Gene3D" id="3.30.1370.70">
    <property type="entry name" value="Scaffold protein Nfu/NifU, N-terminal domain"/>
    <property type="match status" value="1"/>
</dbReference>
<feature type="region of interest" description="Disordered" evidence="1">
    <location>
        <begin position="382"/>
        <end position="404"/>
    </location>
</feature>
<sequence length="404" mass="43880">MKLIGIEPTPSPNTMKLNVDEKLPPAQRFSFTAADLKDTAEDGEGTVPYRRAVSEPLRSLLAIEGVRGLFRTADFIALDRKPGADWERILAAARTALQSGEDASAEDSAAAAVRQDSFGEASCFAQLYRGIPMQLRVRIGDREVRAAMPERFTEAVTAAAAASMIRERKLEELGVRYGEPEDIAAELVKELEAAYPQERLQELVAAAIALGKSAEGEASPAPVRPAPLTSEELAERFASPDWSVRYEALSRTSPEPAMLPLLAKAISDENVSIRRQAVVYLGELRLPETLPLLVAALRDSSASVRRTAGDTLSDLGDPAATGPMIEALRDRNKLVRWRAARFLYEAGDESAVEGLRTAIADPEFEVSLQARIALERIERGEESAGSVWQQITARSRGDEGNGEV</sequence>
<keyword evidence="4" id="KW-1185">Reference proteome</keyword>
<dbReference type="InterPro" id="IPR025989">
    <property type="entry name" value="Virulence_F_dom"/>
</dbReference>
<feature type="compositionally biased region" description="Basic and acidic residues" evidence="1">
    <location>
        <begin position="395"/>
        <end position="404"/>
    </location>
</feature>
<dbReference type="InterPro" id="IPR004155">
    <property type="entry name" value="PBS_lyase_HEAT"/>
</dbReference>